<dbReference type="AlphaFoldDB" id="A0A8S0STF0"/>
<evidence type="ECO:0000256" key="6">
    <source>
        <dbReference type="ARBA" id="ARBA00022729"/>
    </source>
</evidence>
<dbReference type="EMBL" id="CACTIH010005502">
    <property type="protein sequence ID" value="CAA2995509.1"/>
    <property type="molecule type" value="Genomic_DNA"/>
</dbReference>
<comment type="caution">
    <text evidence="12">The sequence shown here is derived from an EMBL/GenBank/DDBJ whole genome shotgun (WGS) entry which is preliminary data.</text>
</comment>
<keyword evidence="12" id="KW-0418">Kinase</keyword>
<dbReference type="OrthoDB" id="544346at2759"/>
<evidence type="ECO:0000256" key="1">
    <source>
        <dbReference type="ARBA" id="ARBA00004236"/>
    </source>
</evidence>
<reference evidence="12 13" key="1">
    <citation type="submission" date="2019-12" db="EMBL/GenBank/DDBJ databases">
        <authorList>
            <person name="Alioto T."/>
            <person name="Alioto T."/>
            <person name="Gomez Garrido J."/>
        </authorList>
    </citation>
    <scope>NUCLEOTIDE SEQUENCE [LARGE SCALE GENOMIC DNA]</scope>
</reference>
<dbReference type="Gramene" id="OE9A081388T1">
    <property type="protein sequence ID" value="OE9A081388C1"/>
    <property type="gene ID" value="OE9A081388"/>
</dbReference>
<dbReference type="GO" id="GO:0005886">
    <property type="term" value="C:plasma membrane"/>
    <property type="evidence" value="ECO:0007669"/>
    <property type="project" value="UniProtKB-SubCell"/>
</dbReference>
<comment type="subcellular location">
    <subcellularLocation>
        <location evidence="1">Cell membrane</location>
    </subcellularLocation>
    <subcellularLocation>
        <location evidence="10">Endomembrane system</location>
        <topology evidence="10">Single-pass membrane protein</topology>
    </subcellularLocation>
</comment>
<dbReference type="SUPFAM" id="SSF52058">
    <property type="entry name" value="L domain-like"/>
    <property type="match status" value="1"/>
</dbReference>
<keyword evidence="12" id="KW-0808">Transferase</keyword>
<feature type="transmembrane region" description="Helical" evidence="11">
    <location>
        <begin position="279"/>
        <end position="299"/>
    </location>
</feature>
<evidence type="ECO:0000256" key="9">
    <source>
        <dbReference type="ARBA" id="ARBA00023136"/>
    </source>
</evidence>
<evidence type="ECO:0000256" key="4">
    <source>
        <dbReference type="ARBA" id="ARBA00022614"/>
    </source>
</evidence>
<keyword evidence="5 11" id="KW-0812">Transmembrane</keyword>
<dbReference type="Gene3D" id="3.80.10.10">
    <property type="entry name" value="Ribonuclease Inhibitor"/>
    <property type="match status" value="1"/>
</dbReference>
<name>A0A8S0STF0_OLEEU</name>
<dbReference type="Pfam" id="PF00560">
    <property type="entry name" value="LRR_1"/>
    <property type="match status" value="2"/>
</dbReference>
<evidence type="ECO:0000313" key="12">
    <source>
        <dbReference type="EMBL" id="CAA2995509.1"/>
    </source>
</evidence>
<evidence type="ECO:0000256" key="2">
    <source>
        <dbReference type="ARBA" id="ARBA00009592"/>
    </source>
</evidence>
<dbReference type="GO" id="GO:0016301">
    <property type="term" value="F:kinase activity"/>
    <property type="evidence" value="ECO:0007669"/>
    <property type="project" value="UniProtKB-KW"/>
</dbReference>
<dbReference type="Proteomes" id="UP000594638">
    <property type="component" value="Unassembled WGS sequence"/>
</dbReference>
<dbReference type="FunFam" id="3.80.10.10:FF:000383">
    <property type="entry name" value="Leucine-rich repeat receptor protein kinase EMS1"/>
    <property type="match status" value="1"/>
</dbReference>
<comment type="similarity">
    <text evidence="2">Belongs to the RLP family.</text>
</comment>
<keyword evidence="12" id="KW-0675">Receptor</keyword>
<proteinExistence type="inferred from homology"/>
<dbReference type="GO" id="GO:0012505">
    <property type="term" value="C:endomembrane system"/>
    <property type="evidence" value="ECO:0007669"/>
    <property type="project" value="UniProtKB-SubCell"/>
</dbReference>
<accession>A0A8S0STF0</accession>
<keyword evidence="9 11" id="KW-0472">Membrane</keyword>
<gene>
    <name evidence="12" type="ORF">OLEA9_A081388</name>
</gene>
<dbReference type="InterPro" id="IPR032675">
    <property type="entry name" value="LRR_dom_sf"/>
</dbReference>
<evidence type="ECO:0000256" key="8">
    <source>
        <dbReference type="ARBA" id="ARBA00022989"/>
    </source>
</evidence>
<evidence type="ECO:0000313" key="13">
    <source>
        <dbReference type="Proteomes" id="UP000594638"/>
    </source>
</evidence>
<evidence type="ECO:0000256" key="11">
    <source>
        <dbReference type="SAM" id="Phobius"/>
    </source>
</evidence>
<evidence type="ECO:0000256" key="7">
    <source>
        <dbReference type="ARBA" id="ARBA00022737"/>
    </source>
</evidence>
<keyword evidence="8 11" id="KW-1133">Transmembrane helix</keyword>
<evidence type="ECO:0000256" key="5">
    <source>
        <dbReference type="ARBA" id="ARBA00022692"/>
    </source>
</evidence>
<keyword evidence="13" id="KW-1185">Reference proteome</keyword>
<dbReference type="InterPro" id="IPR051502">
    <property type="entry name" value="RLP_Defense_Trigger"/>
</dbReference>
<organism evidence="12 13">
    <name type="scientific">Olea europaea subsp. europaea</name>
    <dbReference type="NCBI Taxonomy" id="158383"/>
    <lineage>
        <taxon>Eukaryota</taxon>
        <taxon>Viridiplantae</taxon>
        <taxon>Streptophyta</taxon>
        <taxon>Embryophyta</taxon>
        <taxon>Tracheophyta</taxon>
        <taxon>Spermatophyta</taxon>
        <taxon>Magnoliopsida</taxon>
        <taxon>eudicotyledons</taxon>
        <taxon>Gunneridae</taxon>
        <taxon>Pentapetalae</taxon>
        <taxon>asterids</taxon>
        <taxon>lamiids</taxon>
        <taxon>Lamiales</taxon>
        <taxon>Oleaceae</taxon>
        <taxon>Oleeae</taxon>
        <taxon>Olea</taxon>
    </lineage>
</organism>
<keyword evidence="6" id="KW-0732">Signal</keyword>
<protein>
    <submittedName>
        <fullName evidence="12">LRR receptor-like serine threonine- kinase GSO1</fullName>
    </submittedName>
</protein>
<sequence>MRDNLLFGTIPNSFHALSNVRVLLLGSNQLNDSIPNHICNLNKVSLMDLSHNKFSGIIPHYINNISFEKFGIENQPYIWATFVRWEKLRFYTYGNFLVTTSNQMNRDDGYDVLVEVEFVTKGKLGSYKGDILNYMSGLDLSCNNLTGEIPHEIGDLGSLHAANLSHNRLKGSIPKIFSCLSQTESLDLSYNGLSGEIPPELLNLYFLEVFSVAYNNLLGKTPKMKAQFGTFDRSSNEGNLYLCGLPLENKYTSTEKMPKSSSSSKREDSKWYKIDIVDFYPTFIVSYIMFFLAAIAVFYMNPSWQRCSICGVVIP</sequence>
<dbReference type="PANTHER" id="PTHR48062">
    <property type="entry name" value="RECEPTOR-LIKE PROTEIN 14"/>
    <property type="match status" value="1"/>
</dbReference>
<keyword evidence="7" id="KW-0677">Repeat</keyword>
<keyword evidence="4" id="KW-0433">Leucine-rich repeat</keyword>
<dbReference type="PANTHER" id="PTHR48062:SF52">
    <property type="entry name" value="RECEPTOR-LIKE PROTEIN 8-RELATED"/>
    <property type="match status" value="1"/>
</dbReference>
<dbReference type="InterPro" id="IPR001611">
    <property type="entry name" value="Leu-rich_rpt"/>
</dbReference>
<evidence type="ECO:0000256" key="10">
    <source>
        <dbReference type="ARBA" id="ARBA00037847"/>
    </source>
</evidence>
<keyword evidence="3" id="KW-1003">Cell membrane</keyword>
<dbReference type="Pfam" id="PF13855">
    <property type="entry name" value="LRR_8"/>
    <property type="match status" value="1"/>
</dbReference>
<evidence type="ECO:0000256" key="3">
    <source>
        <dbReference type="ARBA" id="ARBA00022475"/>
    </source>
</evidence>